<accession>A0A1T0A7G6</accession>
<dbReference type="STRING" id="476.B0182_03375"/>
<evidence type="ECO:0000313" key="5">
    <source>
        <dbReference type="Proteomes" id="UP001163283"/>
    </source>
</evidence>
<dbReference type="Proteomes" id="UP000254133">
    <property type="component" value="Unassembled WGS sequence"/>
</dbReference>
<proteinExistence type="predicted"/>
<reference evidence="1 4" key="1">
    <citation type="submission" date="2018-06" db="EMBL/GenBank/DDBJ databases">
        <authorList>
            <consortium name="Pathogen Informatics"/>
            <person name="Doyle S."/>
        </authorList>
    </citation>
    <scope>NUCLEOTIDE SEQUENCE [LARGE SCALE GENOMIC DNA]</scope>
    <source>
        <strain evidence="1 4">NCTC9426</strain>
    </source>
</reference>
<evidence type="ECO:0000313" key="4">
    <source>
        <dbReference type="Proteomes" id="UP000254133"/>
    </source>
</evidence>
<name>A0A1T0A7G6_MORBO</name>
<dbReference type="Proteomes" id="UP001163283">
    <property type="component" value="Chromosome"/>
</dbReference>
<evidence type="ECO:0000313" key="6">
    <source>
        <dbReference type="Proteomes" id="UP001163632"/>
    </source>
</evidence>
<dbReference type="EMBL" id="CP087781">
    <property type="protein sequence ID" value="UZA50890.1"/>
    <property type="molecule type" value="Genomic_DNA"/>
</dbReference>
<reference evidence="2 5" key="2">
    <citation type="journal article" date="2022" name="BMC Microbiol.">
        <title>Whole genome sequencing of Moraxella bovis strains from North America reveals two genotypes with different genetic determinants.</title>
        <authorList>
            <person name="Wynn E.L."/>
            <person name="Hille M.M."/>
            <person name="Loy J.D."/>
            <person name="Schuller G."/>
            <person name="Kuhn K.L."/>
            <person name="Dickey A.M."/>
            <person name="Bono J.L."/>
            <person name="Clawson M.L."/>
        </authorList>
    </citation>
    <scope>NUCLEOTIDE SEQUENCE [LARGE SCALE GENOMIC DNA]</scope>
    <source>
        <strain evidence="2">SAM102599</strain>
        <strain evidence="3 5">SAM57978</strain>
    </source>
</reference>
<dbReference type="Proteomes" id="UP001163632">
    <property type="component" value="Chromosome"/>
</dbReference>
<evidence type="ECO:0000313" key="1">
    <source>
        <dbReference type="EMBL" id="STY91500.1"/>
    </source>
</evidence>
<dbReference type="RefSeq" id="WP_078273586.1">
    <property type="nucleotide sequence ID" value="NZ_CP030241.1"/>
</dbReference>
<organism evidence="1 4">
    <name type="scientific">Moraxella bovis</name>
    <dbReference type="NCBI Taxonomy" id="476"/>
    <lineage>
        <taxon>Bacteria</taxon>
        <taxon>Pseudomonadati</taxon>
        <taxon>Pseudomonadota</taxon>
        <taxon>Gammaproteobacteria</taxon>
        <taxon>Moraxellales</taxon>
        <taxon>Moraxellaceae</taxon>
        <taxon>Moraxella</taxon>
    </lineage>
</organism>
<evidence type="ECO:0000313" key="2">
    <source>
        <dbReference type="EMBL" id="UZA02355.1"/>
    </source>
</evidence>
<protein>
    <submittedName>
        <fullName evidence="1">Uncharacterized protein</fullName>
    </submittedName>
</protein>
<dbReference type="AlphaFoldDB" id="A0A1T0A7G6"/>
<keyword evidence="6" id="KW-1185">Reference proteome</keyword>
<evidence type="ECO:0000313" key="3">
    <source>
        <dbReference type="EMBL" id="UZA50890.1"/>
    </source>
</evidence>
<gene>
    <name evidence="2" type="ORF">LP092_10280</name>
    <name evidence="3" type="ORF">LP129_10235</name>
    <name evidence="1" type="ORF">NCTC9426_01558</name>
</gene>
<dbReference type="KEGG" id="mboi:DQF64_10095"/>
<sequence>MIIELALLPPAIAEQVKQQVEYGKEVQFAENGKVLTKTIKEPSTFYDVIMNYHNPDVGDIELPEFKRS</sequence>
<dbReference type="EMBL" id="UGPZ01000002">
    <property type="protein sequence ID" value="STY91500.1"/>
    <property type="molecule type" value="Genomic_DNA"/>
</dbReference>
<dbReference type="EMBL" id="CP087830">
    <property type="protein sequence ID" value="UZA02355.1"/>
    <property type="molecule type" value="Genomic_DNA"/>
</dbReference>
<dbReference type="GeneID" id="77188067"/>